<accession>A0A0C2F369</accession>
<protein>
    <submittedName>
        <fullName evidence="2">Uncharacterized protein</fullName>
    </submittedName>
</protein>
<dbReference type="AlphaFoldDB" id="A0A0C2F369"/>
<keyword evidence="1" id="KW-0472">Membrane</keyword>
<evidence type="ECO:0000256" key="1">
    <source>
        <dbReference type="SAM" id="Phobius"/>
    </source>
</evidence>
<dbReference type="HOGENOM" id="CLU_1497168_0_0_1"/>
<reference evidence="2 3" key="1">
    <citation type="journal article" date="2014" name="BMC Genomics">
        <title>Comparative genomics of the major fungal agents of human and animal Sporotrichosis: Sporothrix schenckii and Sporothrix brasiliensis.</title>
        <authorList>
            <person name="Teixeira M.M."/>
            <person name="de Almeida L.G."/>
            <person name="Kubitschek-Barreira P."/>
            <person name="Alves F.L."/>
            <person name="Kioshima E.S."/>
            <person name="Abadio A.K."/>
            <person name="Fernandes L."/>
            <person name="Derengowski L.S."/>
            <person name="Ferreira K.S."/>
            <person name="Souza R.C."/>
            <person name="Ruiz J.C."/>
            <person name="de Andrade N.C."/>
            <person name="Paes H.C."/>
            <person name="Nicola A.M."/>
            <person name="Albuquerque P."/>
            <person name="Gerber A.L."/>
            <person name="Martins V.P."/>
            <person name="Peconick L.D."/>
            <person name="Neto A.V."/>
            <person name="Chaucanez C.B."/>
            <person name="Silva P.A."/>
            <person name="Cunha O.L."/>
            <person name="de Oliveira F.F."/>
            <person name="dos Santos T.C."/>
            <person name="Barros A.L."/>
            <person name="Soares M.A."/>
            <person name="de Oliveira L.M."/>
            <person name="Marini M.M."/>
            <person name="Villalobos-Duno H."/>
            <person name="Cunha M.M."/>
            <person name="de Hoog S."/>
            <person name="da Silveira J.F."/>
            <person name="Henrissat B."/>
            <person name="Nino-Vega G.A."/>
            <person name="Cisalpino P.S."/>
            <person name="Mora-Montes H.M."/>
            <person name="Almeida S.R."/>
            <person name="Stajich J.E."/>
            <person name="Lopes-Bezerra L.M."/>
            <person name="Vasconcelos A.T."/>
            <person name="Felipe M.S."/>
        </authorList>
    </citation>
    <scope>NUCLEOTIDE SEQUENCE [LARGE SCALE GENOMIC DNA]</scope>
    <source>
        <strain evidence="2 3">5110</strain>
    </source>
</reference>
<name>A0A0C2F369_9PEZI</name>
<proteinExistence type="predicted"/>
<comment type="caution">
    <text evidence="2">The sequence shown here is derived from an EMBL/GenBank/DDBJ whole genome shotgun (WGS) entry which is preliminary data.</text>
</comment>
<feature type="transmembrane region" description="Helical" evidence="1">
    <location>
        <begin position="37"/>
        <end position="62"/>
    </location>
</feature>
<keyword evidence="1" id="KW-1133">Transmembrane helix</keyword>
<dbReference type="VEuPathDB" id="FungiDB:SPBR_09182"/>
<sequence>MSFLLFECRVALYAFCICFSAVLARLLLVALDLERPATLAGCVVRVGLTAAAGVTGVVAAAATRAKVREAAPALADVAAHQDVYAVAPGGSTDAPENVKATAPERVAAAAEEAMLAAHVGQRRQPSYAVGFRLGVATGYVSVAAAVGHKQRWLRSQAQNGCWLRSSSDAVRGTCYRKDAV</sequence>
<evidence type="ECO:0000313" key="2">
    <source>
        <dbReference type="EMBL" id="KIH93329.1"/>
    </source>
</evidence>
<feature type="transmembrane region" description="Helical" evidence="1">
    <location>
        <begin position="12"/>
        <end position="31"/>
    </location>
</feature>
<keyword evidence="1" id="KW-0812">Transmembrane</keyword>
<dbReference type="Proteomes" id="UP000031575">
    <property type="component" value="Unassembled WGS sequence"/>
</dbReference>
<dbReference type="RefSeq" id="XP_040621339.1">
    <property type="nucleotide sequence ID" value="XM_040767308.1"/>
</dbReference>
<gene>
    <name evidence="2" type="ORF">SPBR_09182</name>
</gene>
<organism evidence="2 3">
    <name type="scientific">Sporothrix brasiliensis 5110</name>
    <dbReference type="NCBI Taxonomy" id="1398154"/>
    <lineage>
        <taxon>Eukaryota</taxon>
        <taxon>Fungi</taxon>
        <taxon>Dikarya</taxon>
        <taxon>Ascomycota</taxon>
        <taxon>Pezizomycotina</taxon>
        <taxon>Sordariomycetes</taxon>
        <taxon>Sordariomycetidae</taxon>
        <taxon>Ophiostomatales</taxon>
        <taxon>Ophiostomataceae</taxon>
        <taxon>Sporothrix</taxon>
    </lineage>
</organism>
<evidence type="ECO:0000313" key="3">
    <source>
        <dbReference type="Proteomes" id="UP000031575"/>
    </source>
</evidence>
<keyword evidence="3" id="KW-1185">Reference proteome</keyword>
<dbReference type="EMBL" id="AWTV01000005">
    <property type="protein sequence ID" value="KIH93329.1"/>
    <property type="molecule type" value="Genomic_DNA"/>
</dbReference>
<dbReference type="GeneID" id="63682229"/>